<protein>
    <submittedName>
        <fullName evidence="2">Uncharacterized protein</fullName>
    </submittedName>
</protein>
<reference evidence="2" key="1">
    <citation type="submission" date="2021-09" db="EMBL/GenBank/DDBJ databases">
        <title>A high-quality genome of the endoparasitic fungus Hirsutella rhossiliensis with a comparison of Hirsutella genomes reveals transposable elements contributing to genome size variation.</title>
        <authorList>
            <person name="Lin R."/>
            <person name="Jiao Y."/>
            <person name="Sun X."/>
            <person name="Ling J."/>
            <person name="Xie B."/>
            <person name="Cheng X."/>
        </authorList>
    </citation>
    <scope>NUCLEOTIDE SEQUENCE</scope>
    <source>
        <strain evidence="2">HR02</strain>
    </source>
</reference>
<dbReference type="EMBL" id="JAIZPD010000019">
    <property type="protein sequence ID" value="KAH0957697.1"/>
    <property type="molecule type" value="Genomic_DNA"/>
</dbReference>
<dbReference type="OrthoDB" id="4948765at2759"/>
<feature type="region of interest" description="Disordered" evidence="1">
    <location>
        <begin position="274"/>
        <end position="303"/>
    </location>
</feature>
<proteinExistence type="predicted"/>
<sequence length="303" mass="34456">MSLEAYTKLPPDDIPNATVDGDTQQKFMKLWDKDKNYTGEPYDLLDDKIRIFMSICYNIQVKPSQFHALFPRILAGRAQTFYIDKIEWTTTFRKAYDSIKQHFDTEVNHVHYYTDWTTTTFNSIRAQDASKSLHEVLQLLFDKLQLCQRALGPDYAGNIPLRTTLIIACRGVPELEHALFKPAAKIETLFADLRSSVETHLARQTNPQYLQSPDGSFGPTNPNNQYYLDRRYHNNRATTVKATGPQAIATTPLATPIAIGPKSALFVDKKVAGQPNTLQKNDKRPRTNMSHVVNSQAYNLQTS</sequence>
<evidence type="ECO:0000313" key="2">
    <source>
        <dbReference type="EMBL" id="KAH0957697.1"/>
    </source>
</evidence>
<dbReference type="AlphaFoldDB" id="A0A9P8MMH0"/>
<organism evidence="2 3">
    <name type="scientific">Hirsutella rhossiliensis</name>
    <dbReference type="NCBI Taxonomy" id="111463"/>
    <lineage>
        <taxon>Eukaryota</taxon>
        <taxon>Fungi</taxon>
        <taxon>Dikarya</taxon>
        <taxon>Ascomycota</taxon>
        <taxon>Pezizomycotina</taxon>
        <taxon>Sordariomycetes</taxon>
        <taxon>Hypocreomycetidae</taxon>
        <taxon>Hypocreales</taxon>
        <taxon>Ophiocordycipitaceae</taxon>
        <taxon>Hirsutella</taxon>
    </lineage>
</organism>
<accession>A0A9P8MMH0</accession>
<keyword evidence="3" id="KW-1185">Reference proteome</keyword>
<dbReference type="Proteomes" id="UP000824596">
    <property type="component" value="Unassembled WGS sequence"/>
</dbReference>
<gene>
    <name evidence="2" type="ORF">HRG_11188</name>
</gene>
<dbReference type="GeneID" id="68360316"/>
<feature type="compositionally biased region" description="Polar residues" evidence="1">
    <location>
        <begin position="287"/>
        <end position="303"/>
    </location>
</feature>
<name>A0A9P8MMH0_9HYPO</name>
<evidence type="ECO:0000256" key="1">
    <source>
        <dbReference type="SAM" id="MobiDB-lite"/>
    </source>
</evidence>
<comment type="caution">
    <text evidence="2">The sequence shown here is derived from an EMBL/GenBank/DDBJ whole genome shotgun (WGS) entry which is preliminary data.</text>
</comment>
<evidence type="ECO:0000313" key="3">
    <source>
        <dbReference type="Proteomes" id="UP000824596"/>
    </source>
</evidence>
<dbReference type="RefSeq" id="XP_044715211.1">
    <property type="nucleotide sequence ID" value="XM_044869658.1"/>
</dbReference>